<protein>
    <submittedName>
        <fullName evidence="3">PAS domain-containing protein</fullName>
    </submittedName>
</protein>
<feature type="domain" description="Transcriptional regulator DauR-like HTH" evidence="2">
    <location>
        <begin position="169"/>
        <end position="216"/>
    </location>
</feature>
<dbReference type="EMBL" id="JAIULA010000001">
    <property type="protein sequence ID" value="MCP0885781.1"/>
    <property type="molecule type" value="Genomic_DNA"/>
</dbReference>
<dbReference type="PANTHER" id="PTHR35568">
    <property type="entry name" value="TRANSCRIPTIONAL REGULATOR DAUR"/>
    <property type="match status" value="1"/>
</dbReference>
<reference evidence="3 4" key="1">
    <citation type="journal article" date="2023" name="Int. J. Syst. Evol. Microbiol.">
        <title>Ligilactobacillus ubinensis sp. nov., a novel species isolated from the wild ferment of a durian fruit (Durio zibethinus).</title>
        <authorList>
            <person name="Heng Y.C."/>
            <person name="Menon N."/>
            <person name="Chen B."/>
            <person name="Loo B.Z.L."/>
            <person name="Wong G.W.J."/>
            <person name="Lim A.C.H."/>
            <person name="Silvaraju S."/>
            <person name="Kittelmann S."/>
        </authorList>
    </citation>
    <scope>NUCLEOTIDE SEQUENCE [LARGE SCALE GENOMIC DNA]</scope>
    <source>
        <strain evidence="3 4">WILCCON 0076</strain>
    </source>
</reference>
<organism evidence="3 4">
    <name type="scientific">Ligilactobacillus ubinensis</name>
    <dbReference type="NCBI Taxonomy" id="2876789"/>
    <lineage>
        <taxon>Bacteria</taxon>
        <taxon>Bacillati</taxon>
        <taxon>Bacillota</taxon>
        <taxon>Bacilli</taxon>
        <taxon>Lactobacillales</taxon>
        <taxon>Lactobacillaceae</taxon>
        <taxon>Ligilactobacillus</taxon>
    </lineage>
</organism>
<keyword evidence="4" id="KW-1185">Reference proteome</keyword>
<dbReference type="Pfam" id="PF08348">
    <property type="entry name" value="PAS_6"/>
    <property type="match status" value="1"/>
</dbReference>
<evidence type="ECO:0000259" key="1">
    <source>
        <dbReference type="Pfam" id="PF08348"/>
    </source>
</evidence>
<sequence length="224" mass="25493">MVITDYIPFLKFLAEYLGDSTEIILHEIENNNGTYTSSIKYIGNNLSNRSLNSPSTDFILKIIHGKIYVDNDYMTNYKSKAMNGSILNATSFFIKDDNNQLIGMICLNHDNTKEQEVKAASINLAKLLNPTMTIDQNQILNDVSTSENLYIHDEDAIAQATLEIAGSLKQPKKLSKDQKLMIVKRLYNGHYFDLRDSIVKVADYFGMAQVSIYKYIQIIKKDNE</sequence>
<dbReference type="AlphaFoldDB" id="A0A9X2JL77"/>
<dbReference type="PANTHER" id="PTHR35568:SF1">
    <property type="entry name" value="TRANSCRIPTIONAL REGULATOR DAUR"/>
    <property type="match status" value="1"/>
</dbReference>
<feature type="domain" description="YheO-like" evidence="1">
    <location>
        <begin position="4"/>
        <end position="118"/>
    </location>
</feature>
<proteinExistence type="predicted"/>
<dbReference type="InterPro" id="IPR039445">
    <property type="entry name" value="DauR-like_HTH"/>
</dbReference>
<accession>A0A9X2JL77</accession>
<dbReference type="Proteomes" id="UP001139006">
    <property type="component" value="Unassembled WGS sequence"/>
</dbReference>
<gene>
    <name evidence="3" type="ORF">LB941_00350</name>
</gene>
<evidence type="ECO:0000313" key="4">
    <source>
        <dbReference type="Proteomes" id="UP001139006"/>
    </source>
</evidence>
<evidence type="ECO:0000259" key="2">
    <source>
        <dbReference type="Pfam" id="PF13309"/>
    </source>
</evidence>
<dbReference type="RefSeq" id="WP_253358461.1">
    <property type="nucleotide sequence ID" value="NZ_JAIULA010000001.1"/>
</dbReference>
<dbReference type="Pfam" id="PF13309">
    <property type="entry name" value="HTH_22"/>
    <property type="match status" value="1"/>
</dbReference>
<comment type="caution">
    <text evidence="3">The sequence shown here is derived from an EMBL/GenBank/DDBJ whole genome shotgun (WGS) entry which is preliminary data.</text>
</comment>
<name>A0A9X2JL77_9LACO</name>
<evidence type="ECO:0000313" key="3">
    <source>
        <dbReference type="EMBL" id="MCP0885781.1"/>
    </source>
</evidence>
<dbReference type="InterPro" id="IPR039446">
    <property type="entry name" value="DauR-like"/>
</dbReference>
<dbReference type="InterPro" id="IPR013559">
    <property type="entry name" value="YheO"/>
</dbReference>